<dbReference type="EMBL" id="CP133613">
    <property type="protein sequence ID" value="WMV14122.1"/>
    <property type="molecule type" value="Genomic_DNA"/>
</dbReference>
<protein>
    <submittedName>
        <fullName evidence="1">Uncharacterized protein</fullName>
    </submittedName>
</protein>
<sequence length="347" mass="38946">MKFLPYRRIVVNNSNNFVMGSKYFLHKPSITLPTIYKSIPVLFQTQRLIFSAFASKPISPNRGTSSFSYRPQRIPPPVSGVMLEDPKEEIAESDHEKALKQKLSQVGIDIGSCGPGQYNGLLCPMCKGGASNEKSLSLFITPDGHAATWTCFRAKCGWRGGTRAFADVRTAFADMKRIGKVNKKYRQITEESLGLEPLCDVLLTYFSERMISRETLRRNAVMQQRHGDQVVIAFTYRRDGALVSCKYRNMTKKFWQSRCFDHNRRHLNYGEHRRGSLLASMTPATVRQLLCDYPPLGVSKFDVGVKLKGDKGCTERGRSPNGVDKSDEVGHLKLDIDKLITGGGGTH</sequence>
<dbReference type="PANTHER" id="PTHR12873:SF0">
    <property type="entry name" value="TWINKLE MTDNA HELICASE"/>
    <property type="match status" value="1"/>
</dbReference>
<dbReference type="GO" id="GO:0003697">
    <property type="term" value="F:single-stranded DNA binding"/>
    <property type="evidence" value="ECO:0007669"/>
    <property type="project" value="InterPro"/>
</dbReference>
<dbReference type="AlphaFoldDB" id="A0AAF0TAN8"/>
<dbReference type="InterPro" id="IPR027032">
    <property type="entry name" value="Twinkle-like"/>
</dbReference>
<gene>
    <name evidence="1" type="ORF">MTR67_007507</name>
</gene>
<evidence type="ECO:0000313" key="1">
    <source>
        <dbReference type="EMBL" id="WMV14122.1"/>
    </source>
</evidence>
<evidence type="ECO:0000313" key="2">
    <source>
        <dbReference type="Proteomes" id="UP001234989"/>
    </source>
</evidence>
<keyword evidence="2" id="KW-1185">Reference proteome</keyword>
<proteinExistence type="predicted"/>
<dbReference type="PANTHER" id="PTHR12873">
    <property type="entry name" value="T7-LIKE MITOCHONDRIAL DNA HELICASE"/>
    <property type="match status" value="1"/>
</dbReference>
<reference evidence="1" key="1">
    <citation type="submission" date="2023-08" db="EMBL/GenBank/DDBJ databases">
        <title>A de novo genome assembly of Solanum verrucosum Schlechtendal, a Mexican diploid species geographically isolated from the other diploid A-genome species in potato relatives.</title>
        <authorList>
            <person name="Hosaka K."/>
        </authorList>
    </citation>
    <scope>NUCLEOTIDE SEQUENCE</scope>
    <source>
        <tissue evidence="1">Young leaves</tissue>
    </source>
</reference>
<organism evidence="1 2">
    <name type="scientific">Solanum verrucosum</name>
    <dbReference type="NCBI Taxonomy" id="315347"/>
    <lineage>
        <taxon>Eukaryota</taxon>
        <taxon>Viridiplantae</taxon>
        <taxon>Streptophyta</taxon>
        <taxon>Embryophyta</taxon>
        <taxon>Tracheophyta</taxon>
        <taxon>Spermatophyta</taxon>
        <taxon>Magnoliopsida</taxon>
        <taxon>eudicotyledons</taxon>
        <taxon>Gunneridae</taxon>
        <taxon>Pentapetalae</taxon>
        <taxon>asterids</taxon>
        <taxon>lamiids</taxon>
        <taxon>Solanales</taxon>
        <taxon>Solanaceae</taxon>
        <taxon>Solanoideae</taxon>
        <taxon>Solaneae</taxon>
        <taxon>Solanum</taxon>
    </lineage>
</organism>
<dbReference type="GO" id="GO:0043139">
    <property type="term" value="F:5'-3' DNA helicase activity"/>
    <property type="evidence" value="ECO:0007669"/>
    <property type="project" value="InterPro"/>
</dbReference>
<dbReference type="Proteomes" id="UP001234989">
    <property type="component" value="Chromosome 2"/>
</dbReference>
<accession>A0AAF0TAN8</accession>
<name>A0AAF0TAN8_SOLVR</name>